<gene>
    <name evidence="4" type="ORF">GCM10008917_23300</name>
</gene>
<organism evidence="4 5">
    <name type="scientific">Paraclostridium tenue</name>
    <dbReference type="NCBI Taxonomy" id="1737"/>
    <lineage>
        <taxon>Bacteria</taxon>
        <taxon>Bacillati</taxon>
        <taxon>Bacillota</taxon>
        <taxon>Clostridia</taxon>
        <taxon>Peptostreptococcales</taxon>
        <taxon>Peptostreptococcaceae</taxon>
        <taxon>Paraclostridium</taxon>
    </lineage>
</organism>
<evidence type="ECO:0000256" key="2">
    <source>
        <dbReference type="ARBA" id="ARBA00023134"/>
    </source>
</evidence>
<name>A0ABN1M877_9FIRM</name>
<dbReference type="InterPro" id="IPR051943">
    <property type="entry name" value="TRAFAC_Dynamin-like_GTPase"/>
</dbReference>
<dbReference type="Gene3D" id="3.40.50.300">
    <property type="entry name" value="P-loop containing nucleotide triphosphate hydrolases"/>
    <property type="match status" value="1"/>
</dbReference>
<keyword evidence="1" id="KW-0547">Nucleotide-binding</keyword>
<comment type="caution">
    <text evidence="4">The sequence shown here is derived from an EMBL/GenBank/DDBJ whole genome shotgun (WGS) entry which is preliminary data.</text>
</comment>
<evidence type="ECO:0000313" key="4">
    <source>
        <dbReference type="EMBL" id="GAA0865519.1"/>
    </source>
</evidence>
<dbReference type="Proteomes" id="UP001400965">
    <property type="component" value="Unassembled WGS sequence"/>
</dbReference>
<evidence type="ECO:0000259" key="3">
    <source>
        <dbReference type="Pfam" id="PF00009"/>
    </source>
</evidence>
<proteinExistence type="predicted"/>
<dbReference type="Pfam" id="PF00009">
    <property type="entry name" value="GTP_EFTU"/>
    <property type="match status" value="1"/>
</dbReference>
<evidence type="ECO:0000313" key="5">
    <source>
        <dbReference type="Proteomes" id="UP001400965"/>
    </source>
</evidence>
<protein>
    <recommendedName>
        <fullName evidence="3">Tr-type G domain-containing protein</fullName>
    </recommendedName>
</protein>
<dbReference type="RefSeq" id="WP_346046186.1">
    <property type="nucleotide sequence ID" value="NZ_BAAACP010000015.1"/>
</dbReference>
<accession>A0ABN1M877</accession>
<sequence>MDSLNSYIEEIKYTLIESPIRNYLLNERNIPFKKIIAHNLEDVMNNLDVLLDKPFTTFKIVIMGEVKSGKSTLVNSIIGKEVSEVDVLEATSNIINLHYNSEYSYNIDCNCVNIGVNSKFLKNINIVDTPGLKSITKENEKKSIKYIQSADLILFIFDSTHIGQEDIKEAVDLISSYGKPIVGILNKADLLESDYEEILNYINDEYSVYIDKFFIISSYLEYQHTISKNATVKENDIVIDYPKILKDNFSKLLEFLNEVSNKNDSLKIESVKSSIEALKYKEKIYHYDYLKSLEMLESEIINHKKLLEDKFDYIQSKMEFEVNEWINKVFLSEEINKINKSMDIANDYINDNYINSVINNKKLELDELFFKEWDECIKEVNYITNKNIREFIDTIDYKNYNIELPKVILNEENININEMLATIGTGAILGATSGSALAMYAAVVGTSAQSLTVGAAMLTYCPPLLLAGTLTGGIGKVIYDKLKKEQLSNEIIKDIENFKESIKDDIKDRLLQIYSEASKEIIKANQGIFENSKEIYISEYEIEELKNKLSEYINQL</sequence>
<keyword evidence="5" id="KW-1185">Reference proteome</keyword>
<dbReference type="NCBIfam" id="TIGR00231">
    <property type="entry name" value="small_GTP"/>
    <property type="match status" value="1"/>
</dbReference>
<feature type="domain" description="Tr-type G" evidence="3">
    <location>
        <begin position="59"/>
        <end position="232"/>
    </location>
</feature>
<dbReference type="EMBL" id="BAAACP010000015">
    <property type="protein sequence ID" value="GAA0865519.1"/>
    <property type="molecule type" value="Genomic_DNA"/>
</dbReference>
<reference evidence="4 5" key="1">
    <citation type="journal article" date="2019" name="Int. J. Syst. Evol. Microbiol.">
        <title>The Global Catalogue of Microorganisms (GCM) 10K type strain sequencing project: providing services to taxonomists for standard genome sequencing and annotation.</title>
        <authorList>
            <consortium name="The Broad Institute Genomics Platform"/>
            <consortium name="The Broad Institute Genome Sequencing Center for Infectious Disease"/>
            <person name="Wu L."/>
            <person name="Ma J."/>
        </authorList>
    </citation>
    <scope>NUCLEOTIDE SEQUENCE [LARGE SCALE GENOMIC DNA]</scope>
    <source>
        <strain evidence="4 5">JCM 6486</strain>
    </source>
</reference>
<dbReference type="PANTHER" id="PTHR43681:SF1">
    <property type="entry name" value="SARCALUMENIN"/>
    <property type="match status" value="1"/>
</dbReference>
<dbReference type="InterPro" id="IPR000795">
    <property type="entry name" value="T_Tr_GTP-bd_dom"/>
</dbReference>
<dbReference type="PANTHER" id="PTHR43681">
    <property type="entry name" value="TRANSMEMBRANE GTPASE FZO"/>
    <property type="match status" value="1"/>
</dbReference>
<evidence type="ECO:0000256" key="1">
    <source>
        <dbReference type="ARBA" id="ARBA00022741"/>
    </source>
</evidence>
<dbReference type="InterPro" id="IPR027417">
    <property type="entry name" value="P-loop_NTPase"/>
</dbReference>
<dbReference type="SUPFAM" id="SSF52540">
    <property type="entry name" value="P-loop containing nucleoside triphosphate hydrolases"/>
    <property type="match status" value="1"/>
</dbReference>
<dbReference type="InterPro" id="IPR005225">
    <property type="entry name" value="Small_GTP-bd"/>
</dbReference>
<keyword evidence="2" id="KW-0342">GTP-binding</keyword>